<evidence type="ECO:0000313" key="2">
    <source>
        <dbReference type="Proteomes" id="UP000202391"/>
    </source>
</evidence>
<dbReference type="RefSeq" id="YP_009177372.1">
    <property type="nucleotide sequence ID" value="NC_028247.1"/>
</dbReference>
<dbReference type="KEGG" id="vg:26586892"/>
<proteinExistence type="predicted"/>
<gene>
    <name evidence="1" type="ORF">CPT_Michonne125</name>
</gene>
<organism evidence="1 2">
    <name type="scientific">Citrobacter phage Michonne</name>
    <dbReference type="NCBI Taxonomy" id="1675603"/>
    <lineage>
        <taxon>Viruses</taxon>
        <taxon>Duplodnaviria</taxon>
        <taxon>Heunggongvirae</taxon>
        <taxon>Uroviricota</taxon>
        <taxon>Caudoviricetes</taxon>
        <taxon>Andersonviridae</taxon>
        <taxon>Ounavirinae</taxon>
        <taxon>Mooglevirus</taxon>
        <taxon>Mooglevirus mordin</taxon>
    </lineage>
</organism>
<reference evidence="1 2" key="1">
    <citation type="journal article" date="2015" name="Genome Announc.">
        <title>Complete Genome Sequence of Citrobacter freundii Myophage Michonne.</title>
        <authorList>
            <person name="Bernal C.L."/>
            <person name="Berkowitz V.E."/>
            <person name="Cahill J.L."/>
            <person name="Rasche E.S."/>
            <person name="Kuty Everett G.F."/>
        </authorList>
    </citation>
    <scope>NUCLEOTIDE SEQUENCE [LARGE SCALE GENOMIC DNA]</scope>
</reference>
<dbReference type="OrthoDB" id="17030at10239"/>
<dbReference type="EMBL" id="KT001916">
    <property type="protein sequence ID" value="AKU44074.1"/>
    <property type="molecule type" value="Genomic_DNA"/>
</dbReference>
<accession>A0A0K1LNS7</accession>
<evidence type="ECO:0000313" key="1">
    <source>
        <dbReference type="EMBL" id="AKU44074.1"/>
    </source>
</evidence>
<dbReference type="Proteomes" id="UP000202391">
    <property type="component" value="Segment"/>
</dbReference>
<sequence>MFIAANVRTKLSQLLNNIQFIESMRRQSEAVEWYHGKINKKEVIVCVWNFCKEYKKPLLQVDIYDNTNKSSIKTTRDMIDSYEISHTGKLFHKGVNKC</sequence>
<name>A0A0K1LNS7_9CAUD</name>
<protein>
    <submittedName>
        <fullName evidence="1">Uncharacterized protein</fullName>
    </submittedName>
</protein>